<name>A0ABR2AID5_9ROSI</name>
<accession>A0ABR2AID5</accession>
<gene>
    <name evidence="1" type="ORF">V6N12_018845</name>
</gene>
<protein>
    <recommendedName>
        <fullName evidence="3">Secreted protein</fullName>
    </recommendedName>
</protein>
<dbReference type="EMBL" id="JBBPBM010000652">
    <property type="protein sequence ID" value="KAK8493078.1"/>
    <property type="molecule type" value="Genomic_DNA"/>
</dbReference>
<evidence type="ECO:0000313" key="2">
    <source>
        <dbReference type="Proteomes" id="UP001472677"/>
    </source>
</evidence>
<evidence type="ECO:0000313" key="1">
    <source>
        <dbReference type="EMBL" id="KAK8493078.1"/>
    </source>
</evidence>
<keyword evidence="2" id="KW-1185">Reference proteome</keyword>
<evidence type="ECO:0008006" key="3">
    <source>
        <dbReference type="Google" id="ProtNLM"/>
    </source>
</evidence>
<reference evidence="1 2" key="1">
    <citation type="journal article" date="2024" name="G3 (Bethesda)">
        <title>Genome assembly of Hibiscus sabdariffa L. provides insights into metabolisms of medicinal natural products.</title>
        <authorList>
            <person name="Kim T."/>
        </authorList>
    </citation>
    <scope>NUCLEOTIDE SEQUENCE [LARGE SCALE GENOMIC DNA]</scope>
    <source>
        <strain evidence="1">TK-2024</strain>
        <tissue evidence="1">Old leaves</tissue>
    </source>
</reference>
<dbReference type="Proteomes" id="UP001472677">
    <property type="component" value="Unassembled WGS sequence"/>
</dbReference>
<sequence length="92" mass="10483">MVVIAVVRASVFGLRCPPILASKQSKRCRMDGALGLYDVLPLADRVLKSLFEKTDIFTLLRLDWQMARVSKLSWSCYARSSLHGIERTRNAW</sequence>
<comment type="caution">
    <text evidence="1">The sequence shown here is derived from an EMBL/GenBank/DDBJ whole genome shotgun (WGS) entry which is preliminary data.</text>
</comment>
<proteinExistence type="predicted"/>
<organism evidence="1 2">
    <name type="scientific">Hibiscus sabdariffa</name>
    <name type="common">roselle</name>
    <dbReference type="NCBI Taxonomy" id="183260"/>
    <lineage>
        <taxon>Eukaryota</taxon>
        <taxon>Viridiplantae</taxon>
        <taxon>Streptophyta</taxon>
        <taxon>Embryophyta</taxon>
        <taxon>Tracheophyta</taxon>
        <taxon>Spermatophyta</taxon>
        <taxon>Magnoliopsida</taxon>
        <taxon>eudicotyledons</taxon>
        <taxon>Gunneridae</taxon>
        <taxon>Pentapetalae</taxon>
        <taxon>rosids</taxon>
        <taxon>malvids</taxon>
        <taxon>Malvales</taxon>
        <taxon>Malvaceae</taxon>
        <taxon>Malvoideae</taxon>
        <taxon>Hibiscus</taxon>
    </lineage>
</organism>